<dbReference type="AlphaFoldDB" id="A0AA47NSH5"/>
<dbReference type="CDD" id="cd00167">
    <property type="entry name" value="SANT"/>
    <property type="match status" value="2"/>
</dbReference>
<evidence type="ECO:0000313" key="3">
    <source>
        <dbReference type="EMBL" id="KAK0136786.1"/>
    </source>
</evidence>
<dbReference type="InterPro" id="IPR053078">
    <property type="entry name" value="TTF1-like"/>
</dbReference>
<accession>A0AA47NSH5</accession>
<feature type="domain" description="Myb-like" evidence="1">
    <location>
        <begin position="166"/>
        <end position="246"/>
    </location>
</feature>
<dbReference type="GO" id="GO:0003682">
    <property type="term" value="F:chromatin binding"/>
    <property type="evidence" value="ECO:0007669"/>
    <property type="project" value="TreeGrafter"/>
</dbReference>
<dbReference type="PROSITE" id="PS51294">
    <property type="entry name" value="HTH_MYB"/>
    <property type="match status" value="1"/>
</dbReference>
<dbReference type="GO" id="GO:0006363">
    <property type="term" value="P:termination of RNA polymerase I transcription"/>
    <property type="evidence" value="ECO:0007669"/>
    <property type="project" value="TreeGrafter"/>
</dbReference>
<dbReference type="InterPro" id="IPR017930">
    <property type="entry name" value="Myb_dom"/>
</dbReference>
<sequence length="379" mass="43624">MIALRRGAPLLGRSVAAISSGDRGAAVLRRLRIELRWGRFLKWENLKIKENVANFLALTGIETANQLFYPERYRGQVDIIKRLRVQHSFMHRIAEDIPRPCYKVHTRAKKTFDDLNYLGRFSEDENLQLQKLQRIHGNDWKTISSGMDRSMYSVQKRFNMMTTTVGPWSQEEVDILLGVMKLHLERLAGENQPGSGNDGAADAGSGPEQLWLTKRQLYNKLPWKSISEKVTSRSWLQCREKWFTILKTKLSTHKKEVRGGGSQSVLSKINLINTLYAMDLEDAAEIDWEQVADCLGNVTPHHAQKIFNCLKMTRVPHSSVLSFCELIDFLHDKVIPMLRNKLNQMADSCPLQQEEEVQNKYLLSNIFSDEEYMELDNTA</sequence>
<dbReference type="InterPro" id="IPR009057">
    <property type="entry name" value="Homeodomain-like_sf"/>
</dbReference>
<gene>
    <name evidence="3" type="primary">TTF1</name>
    <name evidence="3" type="ORF">N1851_027049</name>
</gene>
<proteinExistence type="predicted"/>
<dbReference type="InterPro" id="IPR001005">
    <property type="entry name" value="SANT/Myb"/>
</dbReference>
<dbReference type="PANTHER" id="PTHR46760:SF1">
    <property type="entry name" value="TRANSCRIPTION TERMINATION FACTOR 1"/>
    <property type="match status" value="1"/>
</dbReference>
<dbReference type="PANTHER" id="PTHR46760">
    <property type="entry name" value="TRANSCRIPTION TERMINATION FACTOR 1"/>
    <property type="match status" value="1"/>
</dbReference>
<protein>
    <submittedName>
        <fullName evidence="3">Transcription termination factor 1</fullName>
    </submittedName>
</protein>
<dbReference type="SMART" id="SM00717">
    <property type="entry name" value="SANT"/>
    <property type="match status" value="2"/>
</dbReference>
<organism evidence="3 4">
    <name type="scientific">Merluccius polli</name>
    <name type="common">Benguela hake</name>
    <name type="synonym">Merluccius cadenati</name>
    <dbReference type="NCBI Taxonomy" id="89951"/>
    <lineage>
        <taxon>Eukaryota</taxon>
        <taxon>Metazoa</taxon>
        <taxon>Chordata</taxon>
        <taxon>Craniata</taxon>
        <taxon>Vertebrata</taxon>
        <taxon>Euteleostomi</taxon>
        <taxon>Actinopterygii</taxon>
        <taxon>Neopterygii</taxon>
        <taxon>Teleostei</taxon>
        <taxon>Neoteleostei</taxon>
        <taxon>Acanthomorphata</taxon>
        <taxon>Zeiogadaria</taxon>
        <taxon>Gadariae</taxon>
        <taxon>Gadiformes</taxon>
        <taxon>Gadoidei</taxon>
        <taxon>Merlucciidae</taxon>
        <taxon>Merluccius</taxon>
    </lineage>
</organism>
<comment type="caution">
    <text evidence="3">The sequence shown here is derived from an EMBL/GenBank/DDBJ whole genome shotgun (WGS) entry which is preliminary data.</text>
</comment>
<evidence type="ECO:0000313" key="4">
    <source>
        <dbReference type="Proteomes" id="UP001174136"/>
    </source>
</evidence>
<feature type="domain" description="HTH myb-type" evidence="2">
    <location>
        <begin position="223"/>
        <end position="250"/>
    </location>
</feature>
<dbReference type="PROSITE" id="PS50090">
    <property type="entry name" value="MYB_LIKE"/>
    <property type="match status" value="1"/>
</dbReference>
<keyword evidence="4" id="KW-1185">Reference proteome</keyword>
<dbReference type="SUPFAM" id="SSF46689">
    <property type="entry name" value="Homeodomain-like"/>
    <property type="match status" value="2"/>
</dbReference>
<name>A0AA47NSH5_MERPO</name>
<reference evidence="3" key="1">
    <citation type="journal article" date="2023" name="Front. Mar. Sci.">
        <title>A new Merluccius polli reference genome to investigate the effects of global change in West African waters.</title>
        <authorList>
            <person name="Mateo J.L."/>
            <person name="Blanco-Fernandez C."/>
            <person name="Garcia-Vazquez E."/>
            <person name="Machado-Schiaffino G."/>
        </authorList>
    </citation>
    <scope>NUCLEOTIDE SEQUENCE</scope>
    <source>
        <strain evidence="3">C29</strain>
        <tissue evidence="3">Fin</tissue>
    </source>
</reference>
<dbReference type="Gene3D" id="1.10.10.60">
    <property type="entry name" value="Homeodomain-like"/>
    <property type="match status" value="2"/>
</dbReference>
<dbReference type="Proteomes" id="UP001174136">
    <property type="component" value="Unassembled WGS sequence"/>
</dbReference>
<evidence type="ECO:0000259" key="2">
    <source>
        <dbReference type="PROSITE" id="PS51294"/>
    </source>
</evidence>
<evidence type="ECO:0000259" key="1">
    <source>
        <dbReference type="PROSITE" id="PS50090"/>
    </source>
</evidence>
<dbReference type="Pfam" id="PF00249">
    <property type="entry name" value="Myb_DNA-binding"/>
    <property type="match status" value="1"/>
</dbReference>
<dbReference type="GO" id="GO:0005730">
    <property type="term" value="C:nucleolus"/>
    <property type="evidence" value="ECO:0007669"/>
    <property type="project" value="TreeGrafter"/>
</dbReference>
<dbReference type="EMBL" id="JAOPHQ010005127">
    <property type="protein sequence ID" value="KAK0136786.1"/>
    <property type="molecule type" value="Genomic_DNA"/>
</dbReference>